<dbReference type="PROSITE" id="PS50017">
    <property type="entry name" value="DEATH_DOMAIN"/>
    <property type="match status" value="1"/>
</dbReference>
<dbReference type="InterPro" id="IPR021861">
    <property type="entry name" value="THO_THOC1"/>
</dbReference>
<dbReference type="Pfam" id="PF11957">
    <property type="entry name" value="efThoc1"/>
    <property type="match status" value="1"/>
</dbReference>
<dbReference type="OrthoDB" id="10257415at2759"/>
<dbReference type="InterPro" id="IPR000488">
    <property type="entry name" value="Death_dom"/>
</dbReference>
<dbReference type="PANTHER" id="PTHR13265:SF0">
    <property type="entry name" value="HPR1"/>
    <property type="match status" value="1"/>
</dbReference>
<dbReference type="Proteomes" id="UP001152799">
    <property type="component" value="Chromosome 4"/>
</dbReference>
<gene>
    <name evidence="3" type="ORF">CEUTPL_LOCUS7758</name>
</gene>
<evidence type="ECO:0000256" key="1">
    <source>
        <dbReference type="SAM" id="MobiDB-lite"/>
    </source>
</evidence>
<reference evidence="3" key="1">
    <citation type="submission" date="2022-01" db="EMBL/GenBank/DDBJ databases">
        <authorList>
            <person name="King R."/>
        </authorList>
    </citation>
    <scope>NUCLEOTIDE SEQUENCE</scope>
</reference>
<protein>
    <recommendedName>
        <fullName evidence="2">Death domain-containing protein</fullName>
    </recommendedName>
</protein>
<keyword evidence="4" id="KW-1185">Reference proteome</keyword>
<dbReference type="GO" id="GO:0006406">
    <property type="term" value="P:mRNA export from nucleus"/>
    <property type="evidence" value="ECO:0007669"/>
    <property type="project" value="TreeGrafter"/>
</dbReference>
<dbReference type="Gene3D" id="1.10.533.10">
    <property type="entry name" value="Death Domain, Fas"/>
    <property type="match status" value="1"/>
</dbReference>
<evidence type="ECO:0000313" key="4">
    <source>
        <dbReference type="Proteomes" id="UP001152799"/>
    </source>
</evidence>
<sequence>MSTKKSHPSFSDLQTEFLEILKEAFKENNLDLLETKISAYKRTDLDTKSPLDQAFKHYLLNLLEEEVDVKVLNSYINLSIECCRKHLTSPTVPVVLLSDIFNTLTLDVCEKMFSFVEDNVQTWKEDLFFAACKNHLLRLCNDLLRRLSRTTATVFCGKILLFLAKFFPFSERSGLNIVSEFNLQNITEYGIDATDDNATEVVSGDQKYVIDYPFYCKFWQLQDFFRNPIQCYDKVQWKMFCSHSTTILNTFQGIKLDDVSLANQSFHGTYFAKYLTSQKLLDLQLQDVSFRRSLLLQFLIIFQYFTSSVKFKSDSHELKADQKEWIQTSTEKVYNLLKETPPDGENFAIIVQNILKREELWNSWKNDGCPEIKKFLPQHEPIEIPKRKKPQMLLGDIIKEANMENKFHLGNSELNKLWNICPNNLEACKDRDFLPSLQEYFQDAITQVESGVVVKDDENLMKDSNFGWRALRLLAKRSPYFFSIAVQNHSLPKYLEMMVHKMVHEKPGKNDENGQDAQTEQEIEENILTEQNEDFSKQNEEETEENQPRTEHKQLSEERLKVIIDTITPEWEKLGLKLGYKPDELEWFRNEHPLRFDQAKHMMQVWFEDDEDANLDNLLYILEGLEMNKAAEVVRNELNSVMEIG</sequence>
<accession>A0A9N9MN95</accession>
<dbReference type="SUPFAM" id="SSF47986">
    <property type="entry name" value="DEATH domain"/>
    <property type="match status" value="1"/>
</dbReference>
<dbReference type="InterPro" id="IPR011029">
    <property type="entry name" value="DEATH-like_dom_sf"/>
</dbReference>
<dbReference type="Pfam" id="PF00531">
    <property type="entry name" value="Death"/>
    <property type="match status" value="1"/>
</dbReference>
<feature type="domain" description="Death" evidence="2">
    <location>
        <begin position="556"/>
        <end position="638"/>
    </location>
</feature>
<feature type="region of interest" description="Disordered" evidence="1">
    <location>
        <begin position="530"/>
        <end position="555"/>
    </location>
</feature>
<dbReference type="GO" id="GO:0000445">
    <property type="term" value="C:THO complex part of transcription export complex"/>
    <property type="evidence" value="ECO:0007669"/>
    <property type="project" value="TreeGrafter"/>
</dbReference>
<dbReference type="GO" id="GO:0007165">
    <property type="term" value="P:signal transduction"/>
    <property type="evidence" value="ECO:0007669"/>
    <property type="project" value="InterPro"/>
</dbReference>
<dbReference type="CDD" id="cd01670">
    <property type="entry name" value="Death"/>
    <property type="match status" value="1"/>
</dbReference>
<dbReference type="SMART" id="SM00005">
    <property type="entry name" value="DEATH"/>
    <property type="match status" value="1"/>
</dbReference>
<organism evidence="3 4">
    <name type="scientific">Ceutorhynchus assimilis</name>
    <name type="common">cabbage seed weevil</name>
    <dbReference type="NCBI Taxonomy" id="467358"/>
    <lineage>
        <taxon>Eukaryota</taxon>
        <taxon>Metazoa</taxon>
        <taxon>Ecdysozoa</taxon>
        <taxon>Arthropoda</taxon>
        <taxon>Hexapoda</taxon>
        <taxon>Insecta</taxon>
        <taxon>Pterygota</taxon>
        <taxon>Neoptera</taxon>
        <taxon>Endopterygota</taxon>
        <taxon>Coleoptera</taxon>
        <taxon>Polyphaga</taxon>
        <taxon>Cucujiformia</taxon>
        <taxon>Curculionidae</taxon>
        <taxon>Ceutorhynchinae</taxon>
        <taxon>Ceutorhynchus</taxon>
    </lineage>
</organism>
<feature type="compositionally biased region" description="Basic and acidic residues" evidence="1">
    <location>
        <begin position="534"/>
        <end position="555"/>
    </location>
</feature>
<dbReference type="EMBL" id="OU892280">
    <property type="protein sequence ID" value="CAG9767192.1"/>
    <property type="molecule type" value="Genomic_DNA"/>
</dbReference>
<proteinExistence type="predicted"/>
<dbReference type="PANTHER" id="PTHR13265">
    <property type="entry name" value="THO COMPLEX SUBUNIT 1"/>
    <property type="match status" value="1"/>
</dbReference>
<name>A0A9N9MN95_9CUCU</name>
<dbReference type="AlphaFoldDB" id="A0A9N9MN95"/>
<evidence type="ECO:0000313" key="3">
    <source>
        <dbReference type="EMBL" id="CAG9767192.1"/>
    </source>
</evidence>
<evidence type="ECO:0000259" key="2">
    <source>
        <dbReference type="PROSITE" id="PS50017"/>
    </source>
</evidence>